<feature type="compositionally biased region" description="Low complexity" evidence="17">
    <location>
        <begin position="1133"/>
        <end position="1148"/>
    </location>
</feature>
<dbReference type="PANTHER" id="PTHR13923">
    <property type="entry name" value="SEC31-RELATED PROTEIN"/>
    <property type="match status" value="1"/>
</dbReference>
<evidence type="ECO:0000256" key="9">
    <source>
        <dbReference type="ARBA" id="ARBA00022824"/>
    </source>
</evidence>
<dbReference type="OrthoDB" id="542917at2759"/>
<feature type="compositionally biased region" description="Low complexity" evidence="17">
    <location>
        <begin position="1087"/>
        <end position="1098"/>
    </location>
</feature>
<feature type="compositionally biased region" description="Low complexity" evidence="17">
    <location>
        <begin position="1002"/>
        <end position="1015"/>
    </location>
</feature>
<comment type="subcellular location">
    <subcellularLocation>
        <location evidence="1">Cytoplasmic vesicle</location>
        <location evidence="1">COPII-coated vesicle membrane</location>
        <topology evidence="1">Peripheral membrane protein</topology>
        <orientation evidence="1">Cytoplasmic side</orientation>
    </subcellularLocation>
    <subcellularLocation>
        <location evidence="2">Endoplasmic reticulum membrane</location>
        <topology evidence="2">Peripheral membrane protein</topology>
        <orientation evidence="2">Cytoplasmic side</orientation>
    </subcellularLocation>
</comment>
<keyword evidence="12" id="KW-0472">Membrane</keyword>
<dbReference type="GO" id="GO:0070971">
    <property type="term" value="C:endoplasmic reticulum exit site"/>
    <property type="evidence" value="ECO:0007669"/>
    <property type="project" value="TreeGrafter"/>
</dbReference>
<evidence type="ECO:0000256" key="16">
    <source>
        <dbReference type="PROSITE-ProRule" id="PRU00221"/>
    </source>
</evidence>
<dbReference type="EMBL" id="FO082046">
    <property type="protein sequence ID" value="CCE86319.1"/>
    <property type="molecule type" value="Genomic_DNA"/>
</dbReference>
<sequence>MVKIEEISSTATFAWSHDNIPLLVTGTIAGAVDIDFNSTSTCQIWDVFSKKKGGKPDVSCTVENKFYKLAWSKPFEGRKRGVIAGAFENGSIEFWDADILINTKDLEKASIHKSSKHTGPVRALQFNPNQSHILVSGGSKGELYIWDAKTFSEPTVPGHAMTPMDDISSVAWNNSVSHIFASTSNGYTSIWDLKSKREVLHLSYSGNGAKSNFSCVAWHPSQSTKLVTASDSDNSPLILTWDLRNANAPEKILEGHSKGVLSLDWCKQDPELLISSGKDNSTILWNPISGIKLGEYPTTANWAFHTRFAPAVPDVFATSSFDGKIIVQSLQDTAEAAAPTAPSNDEEFWSEISSKETQKPKFHVHQAPKWLKNTSSVSFAFGSKLVVVRSDNPGKSVVTVNKTKIGSSIASKDNLTKALTSKDFKPLLDSKVNENFINDSDRADWELLKKLSDLGKENILKEGPEQAPEENQNQKAEPKAAPPKEDAISGDLQNGDSFFDELSSGIKNGPKESTAGEIYVPKGKFSLFNASTPESEKSIIQLILKNKIDEAVSACLDQGKLQEALILALNGSQASKEKVRNAYFKMNSESELSRVLYSSSTRDITDIVVNADVSNWRDIASSIFSFCKDENEINSKIIELGDRILNSSEKWASQKNDALLCYFAGSGVEKIAVMWLNEMSSMEKELQSSESSNIKSPSDARYEVLSDFVEKIVSYKLIAQISKPFEGPLVANIGTVILEFASLSANYGDFELAERCLDLLPEDFEGLRTEKERILNASGKKLSNQKQKVGSSYKGGAQGPYGGYTADRPAGGLSASYTPSAMPSVPAGGQKPVASPYRPPAAVLGSGVNVPPAASAPYVPKQTYAKPAAPVAGYNPYKPAMPSTPSTNDIISPPPSGPPKAPTRSDTEGWNDLPDAFKVQAAPRRVTAAPVSQPSTPGIATPNGNSKRPSVGPPVAPPPPKGISRTSSRVSIPQTNASVPSSPKVTHPNLVSRYAPPPGTTSVPPSQGSVVSPGVMNAPAVAAQGIPPPPKNPYAPSERSSSPSVKNPYAAPVAPPLKSPSISSASVVPPVASRPPTAPPKNPYAPPSNAASPSIQPAGIPAPKMGGVIPPPPAAAFSKPPSVTTPPPRPGHSTSTPSVPVAPPTSEVKPTYPSGDRSHIPESSLSIYTSLGGLLEELKPKIPEKYARHCAAMEKRLNILFDHLNNDDLLSKETVESLKEVCSALEAKDFQKANALNIQIATNHSEETANWHTGVKYLIQMAEVL</sequence>
<feature type="compositionally biased region" description="Pro residues" evidence="17">
    <location>
        <begin position="951"/>
        <end position="961"/>
    </location>
</feature>
<keyword evidence="19" id="KW-1185">Reference proteome</keyword>
<organism evidence="18 19">
    <name type="scientific">Pichia sorbitophila (strain ATCC MYA-4447 / BCRC 22081 / CBS 7064 / NBRC 10061 / NRRL Y-12695)</name>
    <name type="common">Hybrid yeast</name>
    <dbReference type="NCBI Taxonomy" id="559304"/>
    <lineage>
        <taxon>Eukaryota</taxon>
        <taxon>Fungi</taxon>
        <taxon>Dikarya</taxon>
        <taxon>Ascomycota</taxon>
        <taxon>Saccharomycotina</taxon>
        <taxon>Pichiomycetes</taxon>
        <taxon>Debaryomycetaceae</taxon>
        <taxon>Millerozyma</taxon>
    </lineage>
</organism>
<dbReference type="GO" id="GO:0005789">
    <property type="term" value="C:endoplasmic reticulum membrane"/>
    <property type="evidence" value="ECO:0007669"/>
    <property type="project" value="UniProtKB-SubCell"/>
</dbReference>
<dbReference type="FunFam" id="2.130.10.10:FF:000526">
    <property type="entry name" value="Protein transport protein SEC31"/>
    <property type="match status" value="1"/>
</dbReference>
<feature type="repeat" description="WD" evidence="16">
    <location>
        <begin position="114"/>
        <end position="156"/>
    </location>
</feature>
<accession>G8Y0G6</accession>
<feature type="compositionally biased region" description="Polar residues" evidence="17">
    <location>
        <begin position="930"/>
        <end position="948"/>
    </location>
</feature>
<comment type="subunit">
    <text evidence="15">The COPII coat is composed of at least 5 proteins: the SEC23/24 complex, the SEC13/31 complex, and the protein SAR1. SEC13 and SEC31 make a 2:2 tetramer that forms the edge element of the COPII outer coat. The tetramer self-assembles in multiple copies to form the complete polyhedral cage. Interacts (via WD 8) with SEC13.</text>
</comment>
<feature type="repeat" description="WD" evidence="16">
    <location>
        <begin position="253"/>
        <end position="286"/>
    </location>
</feature>
<dbReference type="GO" id="GO:0005198">
    <property type="term" value="F:structural molecule activity"/>
    <property type="evidence" value="ECO:0007669"/>
    <property type="project" value="TreeGrafter"/>
</dbReference>
<dbReference type="PROSITE" id="PS50082">
    <property type="entry name" value="WD_REPEATS_2"/>
    <property type="match status" value="2"/>
</dbReference>
<keyword evidence="11" id="KW-0653">Protein transport</keyword>
<dbReference type="GO" id="GO:0090110">
    <property type="term" value="P:COPII-coated vesicle cargo loading"/>
    <property type="evidence" value="ECO:0007669"/>
    <property type="project" value="TreeGrafter"/>
</dbReference>
<dbReference type="InterPro" id="IPR001680">
    <property type="entry name" value="WD40_rpt"/>
</dbReference>
<feature type="compositionally biased region" description="Low complexity" evidence="17">
    <location>
        <begin position="1059"/>
        <end position="1071"/>
    </location>
</feature>
<feature type="compositionally biased region" description="Basic and acidic residues" evidence="17">
    <location>
        <begin position="476"/>
        <end position="487"/>
    </location>
</feature>
<dbReference type="Gene3D" id="2.130.10.10">
    <property type="entry name" value="YVTN repeat-like/Quinoprotein amine dehydrogenase"/>
    <property type="match status" value="1"/>
</dbReference>
<reference evidence="18 19" key="1">
    <citation type="journal article" date="2012" name="G3 (Bethesda)">
        <title>Pichia sorbitophila, an interspecies yeast hybrid reveals early steps of genome resolution following polyploidization.</title>
        <authorList>
            <person name="Leh Louis V."/>
            <person name="Despons L."/>
            <person name="Friedrich A."/>
            <person name="Martin T."/>
            <person name="Durrens P."/>
            <person name="Casaregola S."/>
            <person name="Neuveglise C."/>
            <person name="Fairhead C."/>
            <person name="Marck C."/>
            <person name="Cruz J.A."/>
            <person name="Straub M.L."/>
            <person name="Kugler V."/>
            <person name="Sacerdot C."/>
            <person name="Uzunov Z."/>
            <person name="Thierry A."/>
            <person name="Weiss S."/>
            <person name="Bleykasten C."/>
            <person name="De Montigny J."/>
            <person name="Jacques N."/>
            <person name="Jung P."/>
            <person name="Lemaire M."/>
            <person name="Mallet S."/>
            <person name="Morel G."/>
            <person name="Richard G.F."/>
            <person name="Sarkar A."/>
            <person name="Savel G."/>
            <person name="Schacherer J."/>
            <person name="Seret M.L."/>
            <person name="Talla E."/>
            <person name="Samson G."/>
            <person name="Jubin C."/>
            <person name="Poulain J."/>
            <person name="Vacherie B."/>
            <person name="Barbe V."/>
            <person name="Pelletier E."/>
            <person name="Sherman D.J."/>
            <person name="Westhof E."/>
            <person name="Weissenbach J."/>
            <person name="Baret P.V."/>
            <person name="Wincker P."/>
            <person name="Gaillardin C."/>
            <person name="Dujon B."/>
            <person name="Souciet J.L."/>
        </authorList>
    </citation>
    <scope>NUCLEOTIDE SEQUENCE [LARGE SCALE GENOMIC DNA]</scope>
    <source>
        <strain evidence="19">ATCC MYA-4447 / BCRC 22081 / CBS 7064 / NBRC 10061 / NRRL Y-12695</strain>
    </source>
</reference>
<dbReference type="PROSITE" id="PS50294">
    <property type="entry name" value="WD_REPEATS_REGION"/>
    <property type="match status" value="2"/>
</dbReference>
<evidence type="ECO:0000313" key="19">
    <source>
        <dbReference type="Proteomes" id="UP000005222"/>
    </source>
</evidence>
<dbReference type="Gene3D" id="1.20.940.10">
    <property type="entry name" value="Functional domain of the splicing factor Prp18"/>
    <property type="match status" value="1"/>
</dbReference>
<keyword evidence="13" id="KW-0968">Cytoplasmic vesicle</keyword>
<dbReference type="GO" id="GO:0015031">
    <property type="term" value="P:protein transport"/>
    <property type="evidence" value="ECO:0007669"/>
    <property type="project" value="UniProtKB-KW"/>
</dbReference>
<dbReference type="Proteomes" id="UP000005222">
    <property type="component" value="Chromosome N"/>
</dbReference>
<evidence type="ECO:0000256" key="1">
    <source>
        <dbReference type="ARBA" id="ARBA00004299"/>
    </source>
</evidence>
<proteinExistence type="inferred from homology"/>
<feature type="compositionally biased region" description="Polar residues" evidence="17">
    <location>
        <begin position="964"/>
        <end position="984"/>
    </location>
</feature>
<dbReference type="InterPro" id="IPR036322">
    <property type="entry name" value="WD40_repeat_dom_sf"/>
</dbReference>
<keyword evidence="6" id="KW-0813">Transport</keyword>
<gene>
    <name evidence="18" type="primary">Piso0_004802</name>
    <name evidence="18" type="ORF">GNLVRS01_PISO0N01465g</name>
</gene>
<evidence type="ECO:0000256" key="6">
    <source>
        <dbReference type="ARBA" id="ARBA00022448"/>
    </source>
</evidence>
<dbReference type="SUPFAM" id="SSF50978">
    <property type="entry name" value="WD40 repeat-like"/>
    <property type="match status" value="1"/>
</dbReference>
<evidence type="ECO:0000256" key="11">
    <source>
        <dbReference type="ARBA" id="ARBA00022927"/>
    </source>
</evidence>
<keyword evidence="8" id="KW-0677">Repeat</keyword>
<evidence type="ECO:0000256" key="7">
    <source>
        <dbReference type="ARBA" id="ARBA00022574"/>
    </source>
</evidence>
<dbReference type="SMART" id="SM00320">
    <property type="entry name" value="WD40"/>
    <property type="match status" value="5"/>
</dbReference>
<dbReference type="eggNOG" id="KOG0307">
    <property type="taxonomic scope" value="Eukaryota"/>
</dbReference>
<evidence type="ECO:0000313" key="18">
    <source>
        <dbReference type="EMBL" id="CCE86319.1"/>
    </source>
</evidence>
<comment type="function">
    <text evidence="14">Component of the coat protein complex II (COPII) which promotes the formation of transport vesicles from the endoplasmic reticulum (ER). The coat has two main functions, the physical deformation of the endoplasmic reticulum membrane into vesicles and the selection of cargo molecules.</text>
</comment>
<keyword evidence="10" id="KW-0931">ER-Golgi transport</keyword>
<evidence type="ECO:0000256" key="17">
    <source>
        <dbReference type="SAM" id="MobiDB-lite"/>
    </source>
</evidence>
<evidence type="ECO:0000256" key="10">
    <source>
        <dbReference type="ARBA" id="ARBA00022892"/>
    </source>
</evidence>
<keyword evidence="7 16" id="KW-0853">WD repeat</keyword>
<dbReference type="STRING" id="559304.G8Y0G6"/>
<dbReference type="HOGENOM" id="CLU_003033_2_0_1"/>
<dbReference type="GO" id="GO:0007029">
    <property type="term" value="P:endoplasmic reticulum organization"/>
    <property type="evidence" value="ECO:0007669"/>
    <property type="project" value="TreeGrafter"/>
</dbReference>
<feature type="compositionally biased region" description="Pro residues" evidence="17">
    <location>
        <begin position="1072"/>
        <end position="1086"/>
    </location>
</feature>
<evidence type="ECO:0000256" key="2">
    <source>
        <dbReference type="ARBA" id="ARBA00004397"/>
    </source>
</evidence>
<evidence type="ECO:0000256" key="3">
    <source>
        <dbReference type="ARBA" id="ARBA00009358"/>
    </source>
</evidence>
<evidence type="ECO:0000256" key="12">
    <source>
        <dbReference type="ARBA" id="ARBA00023136"/>
    </source>
</evidence>
<dbReference type="FunCoup" id="G8Y0G6">
    <property type="interactions" value="1185"/>
</dbReference>
<evidence type="ECO:0000256" key="4">
    <source>
        <dbReference type="ARBA" id="ARBA00013507"/>
    </source>
</evidence>
<keyword evidence="9" id="KW-0256">Endoplasmic reticulum</keyword>
<evidence type="ECO:0000256" key="15">
    <source>
        <dbReference type="ARBA" id="ARBA00025864"/>
    </source>
</evidence>
<evidence type="ECO:0000256" key="8">
    <source>
        <dbReference type="ARBA" id="ARBA00022737"/>
    </source>
</evidence>
<evidence type="ECO:0000256" key="14">
    <source>
        <dbReference type="ARBA" id="ARBA00025471"/>
    </source>
</evidence>
<dbReference type="Pfam" id="PF00400">
    <property type="entry name" value="WD40"/>
    <property type="match status" value="2"/>
</dbReference>
<protein>
    <recommendedName>
        <fullName evidence="5">Protein transport protein SEC31</fullName>
    </recommendedName>
    <alternativeName>
        <fullName evidence="4">Protein transport protein sec31</fullName>
    </alternativeName>
</protein>
<comment type="similarity">
    <text evidence="3">Belongs to the WD repeat SEC31 family.</text>
</comment>
<dbReference type="OMA" id="WLERPCG"/>
<dbReference type="Gene3D" id="1.25.40.1030">
    <property type="match status" value="1"/>
</dbReference>
<feature type="region of interest" description="Disordered" evidence="17">
    <location>
        <begin position="880"/>
        <end position="1162"/>
    </location>
</feature>
<dbReference type="InterPro" id="IPR015943">
    <property type="entry name" value="WD40/YVTN_repeat-like_dom_sf"/>
</dbReference>
<feature type="region of interest" description="Disordered" evidence="17">
    <location>
        <begin position="462"/>
        <end position="493"/>
    </location>
</feature>
<feature type="compositionally biased region" description="Pro residues" evidence="17">
    <location>
        <begin position="892"/>
        <end position="901"/>
    </location>
</feature>
<evidence type="ECO:0000256" key="13">
    <source>
        <dbReference type="ARBA" id="ARBA00023329"/>
    </source>
</evidence>
<dbReference type="GO" id="GO:0030127">
    <property type="term" value="C:COPII vesicle coat"/>
    <property type="evidence" value="ECO:0007669"/>
    <property type="project" value="TreeGrafter"/>
</dbReference>
<dbReference type="InterPro" id="IPR040251">
    <property type="entry name" value="SEC31-like"/>
</dbReference>
<name>G8Y0G6_PICSO</name>
<dbReference type="InParanoid" id="G8Y0G6"/>
<dbReference type="AlphaFoldDB" id="G8Y0G6"/>
<dbReference type="PANTHER" id="PTHR13923:SF11">
    <property type="entry name" value="SECRETORY 31, ISOFORM D"/>
    <property type="match status" value="1"/>
</dbReference>
<evidence type="ECO:0000256" key="5">
    <source>
        <dbReference type="ARBA" id="ARBA00021236"/>
    </source>
</evidence>